<keyword evidence="4 7" id="KW-0812">Transmembrane</keyword>
<sequence length="480" mass="51512">MSKSKDMGARSLLEGPLLQSLMKLAVPLVLAQLLQATYQLIDAFWVGRLGGNAVAAVSVTTPITFVSIAVGAGFSIAGSVLIAQFVGARNQGMVDHVAAQTMLMVFLVSVVLAFLGYTFAPDIIRLMGVSEAVFEGALGFMRVSFIGLPFNFMFIMFMSFMRSVGRPAIPLYIIMGTVTLNYILDPILIFGRNGFPALGVMGAAVATLSTQVLAIAIGMGILLRGRQGVHIRPHDFKPDWKYIRQAFNLGLPASIEQSMRGLGLTMMTFLITSFGTTTLASFGVGSNVLQVVMIPALGFSQAISTVVAQNIGAGQIERAERLGRLGGLIAFSFLSVLGLLAFVFAARLVAVFVPEDPAVIAGGAQYLRTMSLAWGFLGFQLAMTGVFKGSGNMVLSMIIALVSIWVLQFPVAYLLSRHTTLGAQGLWYAFPVSNIVIAIVSLVVFLKGDWKKKRLTRDVDEAAALEMDVNKETMVDEGIR</sequence>
<feature type="transmembrane region" description="Helical" evidence="7">
    <location>
        <begin position="97"/>
        <end position="119"/>
    </location>
</feature>
<dbReference type="RefSeq" id="WP_264282390.1">
    <property type="nucleotide sequence ID" value="NZ_CP107006.1"/>
</dbReference>
<evidence type="ECO:0000256" key="6">
    <source>
        <dbReference type="ARBA" id="ARBA00023136"/>
    </source>
</evidence>
<accession>A0ABY6J8A4</accession>
<comment type="subcellular location">
    <subcellularLocation>
        <location evidence="1">Cell membrane</location>
        <topology evidence="1">Multi-pass membrane protein</topology>
    </subcellularLocation>
</comment>
<feature type="transmembrane region" description="Helical" evidence="7">
    <location>
        <begin position="63"/>
        <end position="85"/>
    </location>
</feature>
<dbReference type="EMBL" id="CP107006">
    <property type="protein sequence ID" value="UYQ94514.1"/>
    <property type="molecule type" value="Genomic_DNA"/>
</dbReference>
<proteinExistence type="predicted"/>
<gene>
    <name evidence="8" type="ORF">MKQ68_05345</name>
</gene>
<feature type="transmembrane region" description="Helical" evidence="7">
    <location>
        <begin position="197"/>
        <end position="223"/>
    </location>
</feature>
<feature type="transmembrane region" description="Helical" evidence="7">
    <location>
        <begin position="169"/>
        <end position="191"/>
    </location>
</feature>
<dbReference type="Pfam" id="PF01554">
    <property type="entry name" value="MatE"/>
    <property type="match status" value="2"/>
</dbReference>
<dbReference type="PANTHER" id="PTHR43549">
    <property type="entry name" value="MULTIDRUG RESISTANCE PROTEIN YPNP-RELATED"/>
    <property type="match status" value="1"/>
</dbReference>
<evidence type="ECO:0000256" key="3">
    <source>
        <dbReference type="ARBA" id="ARBA00022475"/>
    </source>
</evidence>
<keyword evidence="6 7" id="KW-0472">Membrane</keyword>
<evidence type="ECO:0000256" key="2">
    <source>
        <dbReference type="ARBA" id="ARBA00022448"/>
    </source>
</evidence>
<organism evidence="8 9">
    <name type="scientific">Chitinophaga horti</name>
    <dbReference type="NCBI Taxonomy" id="2920382"/>
    <lineage>
        <taxon>Bacteria</taxon>
        <taxon>Pseudomonadati</taxon>
        <taxon>Bacteroidota</taxon>
        <taxon>Chitinophagia</taxon>
        <taxon>Chitinophagales</taxon>
        <taxon>Chitinophagaceae</taxon>
        <taxon>Chitinophaga</taxon>
    </lineage>
</organism>
<dbReference type="PIRSF" id="PIRSF006603">
    <property type="entry name" value="DinF"/>
    <property type="match status" value="1"/>
</dbReference>
<evidence type="ECO:0000256" key="5">
    <source>
        <dbReference type="ARBA" id="ARBA00022989"/>
    </source>
</evidence>
<dbReference type="PANTHER" id="PTHR43549:SF2">
    <property type="entry name" value="MULTIDRUG RESISTANCE PROTEIN NORM-RELATED"/>
    <property type="match status" value="1"/>
</dbReference>
<dbReference type="InterPro" id="IPR002528">
    <property type="entry name" value="MATE_fam"/>
</dbReference>
<protein>
    <submittedName>
        <fullName evidence="8">MATE family efflux transporter</fullName>
    </submittedName>
</protein>
<evidence type="ECO:0000313" key="9">
    <source>
        <dbReference type="Proteomes" id="UP001162741"/>
    </source>
</evidence>
<dbReference type="InterPro" id="IPR048279">
    <property type="entry name" value="MdtK-like"/>
</dbReference>
<keyword evidence="9" id="KW-1185">Reference proteome</keyword>
<name>A0ABY6J8A4_9BACT</name>
<feature type="transmembrane region" description="Helical" evidence="7">
    <location>
        <begin position="427"/>
        <end position="446"/>
    </location>
</feature>
<keyword evidence="2" id="KW-0813">Transport</keyword>
<reference evidence="8" key="1">
    <citation type="submission" date="2022-10" db="EMBL/GenBank/DDBJ databases">
        <title>Chitinophaga sp. nov., isolated from soil.</title>
        <authorList>
            <person name="Jeon C.O."/>
        </authorList>
    </citation>
    <scope>NUCLEOTIDE SEQUENCE</scope>
    <source>
        <strain evidence="8">R8</strain>
    </source>
</reference>
<feature type="transmembrane region" description="Helical" evidence="7">
    <location>
        <begin position="366"/>
        <end position="387"/>
    </location>
</feature>
<keyword evidence="5 7" id="KW-1133">Transmembrane helix</keyword>
<feature type="transmembrane region" description="Helical" evidence="7">
    <location>
        <begin position="394"/>
        <end position="415"/>
    </location>
</feature>
<feature type="transmembrane region" description="Helical" evidence="7">
    <location>
        <begin position="288"/>
        <end position="313"/>
    </location>
</feature>
<evidence type="ECO:0000256" key="4">
    <source>
        <dbReference type="ARBA" id="ARBA00022692"/>
    </source>
</evidence>
<feature type="transmembrane region" description="Helical" evidence="7">
    <location>
        <begin position="325"/>
        <end position="346"/>
    </location>
</feature>
<dbReference type="NCBIfam" id="TIGR00797">
    <property type="entry name" value="matE"/>
    <property type="match status" value="1"/>
</dbReference>
<dbReference type="Proteomes" id="UP001162741">
    <property type="component" value="Chromosome"/>
</dbReference>
<dbReference type="CDD" id="cd13142">
    <property type="entry name" value="MATE_like_12"/>
    <property type="match status" value="1"/>
</dbReference>
<evidence type="ECO:0000313" key="8">
    <source>
        <dbReference type="EMBL" id="UYQ94514.1"/>
    </source>
</evidence>
<keyword evidence="3" id="KW-1003">Cell membrane</keyword>
<feature type="transmembrane region" description="Helical" evidence="7">
    <location>
        <begin position="261"/>
        <end position="282"/>
    </location>
</feature>
<dbReference type="InterPro" id="IPR052031">
    <property type="entry name" value="Membrane_Transporter-Flippase"/>
</dbReference>
<evidence type="ECO:0000256" key="1">
    <source>
        <dbReference type="ARBA" id="ARBA00004651"/>
    </source>
</evidence>
<feature type="transmembrane region" description="Helical" evidence="7">
    <location>
        <begin position="139"/>
        <end position="157"/>
    </location>
</feature>
<evidence type="ECO:0000256" key="7">
    <source>
        <dbReference type="SAM" id="Phobius"/>
    </source>
</evidence>